<comment type="caution">
    <text evidence="1">The sequence shown here is derived from an EMBL/GenBank/DDBJ whole genome shotgun (WGS) entry which is preliminary data.</text>
</comment>
<gene>
    <name evidence="1" type="ORF">QBC46DRAFT_457723</name>
</gene>
<protein>
    <submittedName>
        <fullName evidence="1">P-loop containing nucleoside triphosphate hydrolase protein</fullName>
    </submittedName>
</protein>
<dbReference type="PANTHER" id="PTHR46082">
    <property type="entry name" value="ATP/GTP-BINDING PROTEIN-RELATED"/>
    <property type="match status" value="1"/>
</dbReference>
<dbReference type="Pfam" id="PF13424">
    <property type="entry name" value="TPR_12"/>
    <property type="match status" value="2"/>
</dbReference>
<organism evidence="1 2">
    <name type="scientific">Diplogelasinospora grovesii</name>
    <dbReference type="NCBI Taxonomy" id="303347"/>
    <lineage>
        <taxon>Eukaryota</taxon>
        <taxon>Fungi</taxon>
        <taxon>Dikarya</taxon>
        <taxon>Ascomycota</taxon>
        <taxon>Pezizomycotina</taxon>
        <taxon>Sordariomycetes</taxon>
        <taxon>Sordariomycetidae</taxon>
        <taxon>Sordariales</taxon>
        <taxon>Diplogelasinosporaceae</taxon>
        <taxon>Diplogelasinospora</taxon>
    </lineage>
</organism>
<evidence type="ECO:0000313" key="1">
    <source>
        <dbReference type="EMBL" id="KAK3942096.1"/>
    </source>
</evidence>
<dbReference type="InterPro" id="IPR053137">
    <property type="entry name" value="NLR-like"/>
</dbReference>
<evidence type="ECO:0000313" key="2">
    <source>
        <dbReference type="Proteomes" id="UP001303473"/>
    </source>
</evidence>
<dbReference type="InterPro" id="IPR019734">
    <property type="entry name" value="TPR_rpt"/>
</dbReference>
<accession>A0AAN6S6Y1</accession>
<dbReference type="GO" id="GO:0016787">
    <property type="term" value="F:hydrolase activity"/>
    <property type="evidence" value="ECO:0007669"/>
    <property type="project" value="UniProtKB-KW"/>
</dbReference>
<dbReference type="PANTHER" id="PTHR46082:SF6">
    <property type="entry name" value="AAA+ ATPASE DOMAIN-CONTAINING PROTEIN-RELATED"/>
    <property type="match status" value="1"/>
</dbReference>
<name>A0AAN6S6Y1_9PEZI</name>
<dbReference type="Proteomes" id="UP001303473">
    <property type="component" value="Unassembled WGS sequence"/>
</dbReference>
<dbReference type="AlphaFoldDB" id="A0AAN6S6Y1"/>
<dbReference type="SUPFAM" id="SSF48452">
    <property type="entry name" value="TPR-like"/>
    <property type="match status" value="2"/>
</dbReference>
<dbReference type="EMBL" id="MU853776">
    <property type="protein sequence ID" value="KAK3942096.1"/>
    <property type="molecule type" value="Genomic_DNA"/>
</dbReference>
<keyword evidence="2" id="KW-1185">Reference proteome</keyword>
<reference evidence="2" key="1">
    <citation type="journal article" date="2023" name="Mol. Phylogenet. Evol.">
        <title>Genome-scale phylogeny and comparative genomics of the fungal order Sordariales.</title>
        <authorList>
            <person name="Hensen N."/>
            <person name="Bonometti L."/>
            <person name="Westerberg I."/>
            <person name="Brannstrom I.O."/>
            <person name="Guillou S."/>
            <person name="Cros-Aarteil S."/>
            <person name="Calhoun S."/>
            <person name="Haridas S."/>
            <person name="Kuo A."/>
            <person name="Mondo S."/>
            <person name="Pangilinan J."/>
            <person name="Riley R."/>
            <person name="LaButti K."/>
            <person name="Andreopoulos B."/>
            <person name="Lipzen A."/>
            <person name="Chen C."/>
            <person name="Yan M."/>
            <person name="Daum C."/>
            <person name="Ng V."/>
            <person name="Clum A."/>
            <person name="Steindorff A."/>
            <person name="Ohm R.A."/>
            <person name="Martin F."/>
            <person name="Silar P."/>
            <person name="Natvig D.O."/>
            <person name="Lalanne C."/>
            <person name="Gautier V."/>
            <person name="Ament-Velasquez S.L."/>
            <person name="Kruys A."/>
            <person name="Hutchinson M.I."/>
            <person name="Powell A.J."/>
            <person name="Barry K."/>
            <person name="Miller A.N."/>
            <person name="Grigoriev I.V."/>
            <person name="Debuchy R."/>
            <person name="Gladieux P."/>
            <person name="Hiltunen Thoren M."/>
            <person name="Johannesson H."/>
        </authorList>
    </citation>
    <scope>NUCLEOTIDE SEQUENCE [LARGE SCALE GENOMIC DNA]</scope>
    <source>
        <strain evidence="2">CBS 340.73</strain>
    </source>
</reference>
<sequence length="576" mass="64563">MYKDGLHAVTAVNTEAAFEQAYTDIVRKLKIKRGNDQDIKEFIRQYLSSEAANSRTLKGLNRYLPQSANGRTVFTTRSRDIAIKVAKETVKLNEFSLSKAERLLKKLMTRKDLTNDAASVTKLLHELTCLPLTITQAAAYLERNEVSIVEYLRLLRNTEKDIADLLSEELLNRTRFEKIRDIDRNAADILSFMSQIEPKSILQSLLPELSLKMQTVSAIGTLCGYAFMSKRDEMLNIHSLVHLATRIWLSREGLETQATKTAMRYLAGSFPTNEYENRHIWRTYLPHALRILMLAVGEPALRGGTPWSTGIEHELVRAYESDGQIRKAVALLKQVVAVQERMLAEDHPDRLASQHELARAYESGGQIRKAVALLEQVVAVRERTLAEDHPDRLASQHALAGAYHADGQIKKAVTLFEQVVTVKEKTLAEEHPNRLASQHELAGAYQADGQIKKAVALLEQVVAVEERTLAEDHPSRLASQHALVGAYKSNGQIKKAVALFEQVVAVRERTLAEEHPDRLVSQYNLAIAYQADAQMPQAVELLKHVTAVESRSLQEDHPDRLASLSALENALEVASQ</sequence>
<proteinExistence type="predicted"/>
<dbReference type="Gene3D" id="1.25.40.10">
    <property type="entry name" value="Tetratricopeptide repeat domain"/>
    <property type="match status" value="2"/>
</dbReference>
<dbReference type="SMART" id="SM00028">
    <property type="entry name" value="TPR"/>
    <property type="match status" value="5"/>
</dbReference>
<dbReference type="InterPro" id="IPR011990">
    <property type="entry name" value="TPR-like_helical_dom_sf"/>
</dbReference>
<keyword evidence="1" id="KW-0378">Hydrolase</keyword>
<dbReference type="Pfam" id="PF13374">
    <property type="entry name" value="TPR_10"/>
    <property type="match status" value="2"/>
</dbReference>